<evidence type="ECO:0000313" key="3">
    <source>
        <dbReference type="Proteomes" id="UP001516023"/>
    </source>
</evidence>
<sequence>MYFVLPRSNAKTESYSKPRKTQCTIPLMRLPIYYYYLAASFIFAAVNYHRLIWNDEDASHSPSYSSHRKKRRNGGHHHELQEEEIEEARRLFGIAPLSAEHGHSHNLATDGVRNELIQHHDNDDDDDDDHHENFLDISNETILNEELSNDISELLYGDEADDFHNTADDGDFYSLTNYIATPSYRNDGIDTAMHDDLTDESGDDRVPSNQEGNEKDNMYHHRPKQNRVGTVWDGWPKLENEINEEDTGAAKQEGHNKHDSGTNHRKEYWWRNSKKCFDIDHICHARSTNEWFYYEPNQKSSSSSEEQSEPRHEDLFQPSMELRCEPLRYDRGLIAEERVNITVDASSRIKDMNFIDSHTFRYSENSSSSPGNKICKISQVPTHMVLQSMFNFMIGEFYARTLLPLHRLMTSFGPSLNSSSPKPWEQDIQFYVHTMHGNQKLLDGHKLLLSGMLSKEKSAEVLSMVDMFSLDHYAATSAGKNAEGGEPEEDAFMSKDCECFEKVVFCGYDIYVNENVQSMSENIPSRDDNEAATGDMPTNQTLNDTHDSNARYTLWGSSATADDVGGTGYCGKSDISKDLYSCEDWAELRSFLSSNFMNHYPSLESDVVQFRKKTLLRINLIDGDYSGDTKEWTFVGLAQRSYRRSWINLPEVMGKCNAIYEAENNKRVVCIEVNVEKTSSPYEQLLLHRSVDVLIGVHGAQLTQAVLLPPHGHVLELLPWVTDYIRGWWVQTRHTPTPLGIIFHNSDVNHVGYSLGRDSVPLCNGVGEIGSQEEKECFLKGGNRKLFIWESRDFIVKPDVILQYIHQFLLEMHDTPLECNHITNVLDGQFVLYNVWCATYGSARDKISRLNPKLTLRHYYDEIPDHLRGKGKKKQKNKVPDK</sequence>
<organism evidence="2 3">
    <name type="scientific">Cyclotella cryptica</name>
    <dbReference type="NCBI Taxonomy" id="29204"/>
    <lineage>
        <taxon>Eukaryota</taxon>
        <taxon>Sar</taxon>
        <taxon>Stramenopiles</taxon>
        <taxon>Ochrophyta</taxon>
        <taxon>Bacillariophyta</taxon>
        <taxon>Coscinodiscophyceae</taxon>
        <taxon>Thalassiosirophycidae</taxon>
        <taxon>Stephanodiscales</taxon>
        <taxon>Stephanodiscaceae</taxon>
        <taxon>Cyclotella</taxon>
    </lineage>
</organism>
<gene>
    <name evidence="2" type="ORF">HJC23_002031</name>
</gene>
<protein>
    <submittedName>
        <fullName evidence="2">Uncharacterized protein</fullName>
    </submittedName>
</protein>
<dbReference type="PANTHER" id="PTHR20961">
    <property type="entry name" value="GLYCOSYLTRANSFERASE"/>
    <property type="match status" value="1"/>
</dbReference>
<comment type="caution">
    <text evidence="2">The sequence shown here is derived from an EMBL/GenBank/DDBJ whole genome shotgun (WGS) entry which is preliminary data.</text>
</comment>
<keyword evidence="3" id="KW-1185">Reference proteome</keyword>
<feature type="compositionally biased region" description="Basic residues" evidence="1">
    <location>
        <begin position="66"/>
        <end position="75"/>
    </location>
</feature>
<feature type="region of interest" description="Disordered" evidence="1">
    <location>
        <begin position="59"/>
        <end position="81"/>
    </location>
</feature>
<accession>A0ABD3P022</accession>
<name>A0ABD3P022_9STRA</name>
<feature type="region of interest" description="Disordered" evidence="1">
    <location>
        <begin position="190"/>
        <end position="226"/>
    </location>
</feature>
<evidence type="ECO:0000256" key="1">
    <source>
        <dbReference type="SAM" id="MobiDB-lite"/>
    </source>
</evidence>
<dbReference type="Proteomes" id="UP001516023">
    <property type="component" value="Unassembled WGS sequence"/>
</dbReference>
<proteinExistence type="predicted"/>
<dbReference type="EMBL" id="JABMIG020000373">
    <property type="protein sequence ID" value="KAL3779820.1"/>
    <property type="molecule type" value="Genomic_DNA"/>
</dbReference>
<evidence type="ECO:0000313" key="2">
    <source>
        <dbReference type="EMBL" id="KAL3779820.1"/>
    </source>
</evidence>
<dbReference type="InterPro" id="IPR007657">
    <property type="entry name" value="Glycosyltransferase_61"/>
</dbReference>
<reference evidence="2 3" key="1">
    <citation type="journal article" date="2020" name="G3 (Bethesda)">
        <title>Improved Reference Genome for Cyclotella cryptica CCMP332, a Model for Cell Wall Morphogenesis, Salinity Adaptation, and Lipid Production in Diatoms (Bacillariophyta).</title>
        <authorList>
            <person name="Roberts W.R."/>
            <person name="Downey K.M."/>
            <person name="Ruck E.C."/>
            <person name="Traller J.C."/>
            <person name="Alverson A.J."/>
        </authorList>
    </citation>
    <scope>NUCLEOTIDE SEQUENCE [LARGE SCALE GENOMIC DNA]</scope>
    <source>
        <strain evidence="2 3">CCMP332</strain>
    </source>
</reference>
<dbReference type="PANTHER" id="PTHR20961:SF140">
    <property type="entry name" value="GLYCOSYLTRANSFERASE"/>
    <property type="match status" value="1"/>
</dbReference>
<feature type="region of interest" description="Disordered" evidence="1">
    <location>
        <begin position="522"/>
        <end position="546"/>
    </location>
</feature>
<dbReference type="AlphaFoldDB" id="A0ABD3P022"/>